<evidence type="ECO:0000313" key="2">
    <source>
        <dbReference type="Proteomes" id="UP000271162"/>
    </source>
</evidence>
<evidence type="ECO:0000313" key="3">
    <source>
        <dbReference type="WBParaSite" id="NBR_0000769401-mRNA-1"/>
    </source>
</evidence>
<evidence type="ECO:0000313" key="1">
    <source>
        <dbReference type="EMBL" id="VDL71284.1"/>
    </source>
</evidence>
<dbReference type="EMBL" id="UYSL01019916">
    <property type="protein sequence ID" value="VDL71284.1"/>
    <property type="molecule type" value="Genomic_DNA"/>
</dbReference>
<accession>A0A0N4XXH7</accession>
<dbReference type="AlphaFoldDB" id="A0A0N4XXH7"/>
<name>A0A0N4XXH7_NIPBR</name>
<reference evidence="3" key="1">
    <citation type="submission" date="2017-02" db="UniProtKB">
        <authorList>
            <consortium name="WormBaseParasite"/>
        </authorList>
    </citation>
    <scope>IDENTIFICATION</scope>
</reference>
<dbReference type="WBParaSite" id="NBR_0000769401-mRNA-1">
    <property type="protein sequence ID" value="NBR_0000769401-mRNA-1"/>
    <property type="gene ID" value="NBR_0000769401"/>
</dbReference>
<sequence>MEALQMELIAKGLYKNIALTSIYPYFVKTGFIENLEEPFSTFYDVIPVEKCSFEIVDAVLKEKQSHFIPGAIGTLCVYLKW</sequence>
<keyword evidence="2" id="KW-1185">Reference proteome</keyword>
<gene>
    <name evidence="1" type="ORF">NBR_LOCUS7695</name>
</gene>
<dbReference type="STRING" id="27835.A0A0N4XXH7"/>
<reference evidence="1 2" key="2">
    <citation type="submission" date="2018-11" db="EMBL/GenBank/DDBJ databases">
        <authorList>
            <consortium name="Pathogen Informatics"/>
        </authorList>
    </citation>
    <scope>NUCLEOTIDE SEQUENCE [LARGE SCALE GENOMIC DNA]</scope>
</reference>
<dbReference type="OMA" id="WFVKNIM"/>
<dbReference type="Proteomes" id="UP000271162">
    <property type="component" value="Unassembled WGS sequence"/>
</dbReference>
<protein>
    <submittedName>
        <fullName evidence="3">N-acetyltransferase domain-containing protein</fullName>
    </submittedName>
</protein>
<organism evidence="3">
    <name type="scientific">Nippostrongylus brasiliensis</name>
    <name type="common">Rat hookworm</name>
    <dbReference type="NCBI Taxonomy" id="27835"/>
    <lineage>
        <taxon>Eukaryota</taxon>
        <taxon>Metazoa</taxon>
        <taxon>Ecdysozoa</taxon>
        <taxon>Nematoda</taxon>
        <taxon>Chromadorea</taxon>
        <taxon>Rhabditida</taxon>
        <taxon>Rhabditina</taxon>
        <taxon>Rhabditomorpha</taxon>
        <taxon>Strongyloidea</taxon>
        <taxon>Heligmosomidae</taxon>
        <taxon>Nippostrongylus</taxon>
    </lineage>
</organism>
<proteinExistence type="predicted"/>